<feature type="binding site" evidence="8">
    <location>
        <begin position="3"/>
        <end position="11"/>
    </location>
    <ligand>
        <name>ATP</name>
        <dbReference type="ChEBI" id="CHEBI:30616"/>
    </ligand>
</feature>
<evidence type="ECO:0000256" key="7">
    <source>
        <dbReference type="ARBA" id="ARBA00048478"/>
    </source>
</evidence>
<comment type="catalytic activity">
    <reaction evidence="7 8">
        <text>CMP + ATP = CDP + ADP</text>
        <dbReference type="Rhea" id="RHEA:11600"/>
        <dbReference type="ChEBI" id="CHEBI:30616"/>
        <dbReference type="ChEBI" id="CHEBI:58069"/>
        <dbReference type="ChEBI" id="CHEBI:60377"/>
        <dbReference type="ChEBI" id="CHEBI:456216"/>
        <dbReference type="EC" id="2.7.4.25"/>
    </reaction>
</comment>
<keyword evidence="2 8" id="KW-0808">Transferase</keyword>
<comment type="catalytic activity">
    <reaction evidence="6 8">
        <text>dCMP + ATP = dCDP + ADP</text>
        <dbReference type="Rhea" id="RHEA:25094"/>
        <dbReference type="ChEBI" id="CHEBI:30616"/>
        <dbReference type="ChEBI" id="CHEBI:57566"/>
        <dbReference type="ChEBI" id="CHEBI:58593"/>
        <dbReference type="ChEBI" id="CHEBI:456216"/>
        <dbReference type="EC" id="2.7.4.25"/>
    </reaction>
</comment>
<dbReference type="CDD" id="cd02020">
    <property type="entry name" value="CMPK"/>
    <property type="match status" value="1"/>
</dbReference>
<name>B2KCH8_ELUMP</name>
<evidence type="ECO:0000256" key="6">
    <source>
        <dbReference type="ARBA" id="ARBA00047615"/>
    </source>
</evidence>
<dbReference type="SUPFAM" id="SSF52540">
    <property type="entry name" value="P-loop containing nucleoside triphosphate hydrolases"/>
    <property type="match status" value="1"/>
</dbReference>
<dbReference type="InterPro" id="IPR027417">
    <property type="entry name" value="P-loop_NTPase"/>
</dbReference>
<protein>
    <recommendedName>
        <fullName evidence="8">Cytidylate kinase</fullName>
        <shortName evidence="8">CK</shortName>
        <ecNumber evidence="8">2.7.4.25</ecNumber>
    </recommendedName>
    <alternativeName>
        <fullName evidence="8">Cytidine monophosphate kinase</fullName>
        <shortName evidence="8">CMP kinase</shortName>
    </alternativeName>
</protein>
<dbReference type="Gene3D" id="3.40.50.300">
    <property type="entry name" value="P-loop containing nucleotide triphosphate hydrolases"/>
    <property type="match status" value="1"/>
</dbReference>
<comment type="subcellular location">
    <subcellularLocation>
        <location evidence="8">Cytoplasm</location>
    </subcellularLocation>
</comment>
<evidence type="ECO:0000313" key="11">
    <source>
        <dbReference type="Proteomes" id="UP000001029"/>
    </source>
</evidence>
<evidence type="ECO:0000256" key="1">
    <source>
        <dbReference type="ARBA" id="ARBA00009427"/>
    </source>
</evidence>
<dbReference type="InterPro" id="IPR003136">
    <property type="entry name" value="Cytidylate_kin"/>
</dbReference>
<dbReference type="NCBIfam" id="TIGR00017">
    <property type="entry name" value="cmk"/>
    <property type="match status" value="1"/>
</dbReference>
<evidence type="ECO:0000259" key="9">
    <source>
        <dbReference type="Pfam" id="PF02224"/>
    </source>
</evidence>
<dbReference type="HOGENOM" id="CLU_079959_0_2_0"/>
<keyword evidence="8" id="KW-0963">Cytoplasm</keyword>
<gene>
    <name evidence="8" type="primary">cmk</name>
    <name evidence="10" type="ordered locus">Emin_0544</name>
</gene>
<dbReference type="InterPro" id="IPR011994">
    <property type="entry name" value="Cytidylate_kinase_dom"/>
</dbReference>
<feature type="domain" description="Cytidylate kinase" evidence="9">
    <location>
        <begin position="1"/>
        <end position="213"/>
    </location>
</feature>
<accession>B2KCH8</accession>
<dbReference type="HAMAP" id="MF_00238">
    <property type="entry name" value="Cytidyl_kinase_type1"/>
    <property type="match status" value="1"/>
</dbReference>
<dbReference type="EC" id="2.7.4.25" evidence="8"/>
<evidence type="ECO:0000256" key="2">
    <source>
        <dbReference type="ARBA" id="ARBA00022679"/>
    </source>
</evidence>
<keyword evidence="3 8" id="KW-0547">Nucleotide-binding</keyword>
<dbReference type="Pfam" id="PF02224">
    <property type="entry name" value="Cytidylate_kin"/>
    <property type="match status" value="1"/>
</dbReference>
<dbReference type="KEGG" id="emi:Emin_0544"/>
<sequence length="220" mass="24349">MDGTAGTGKSSVGMLAAKELGYDFLSTGEMYRALGYKTIEKKIAVDDVQKVTEIAKNIKFTFERGTDASLKMFVDGEYLGNKLHSEKVGEAASKTSAIPSARAVLTDKMREIGRGGGIIMEGRDIGTVVFPDAEIKFYIDATPEERAKRRFNQLIQRGEKADYETILECIRARDLRDSTRTVAPLKPAEDAFIIDTSSMALEQVVEHILSVIKEKIKNNF</sequence>
<comment type="similarity">
    <text evidence="1 8">Belongs to the cytidylate kinase family. Type 1 subfamily.</text>
</comment>
<evidence type="ECO:0000256" key="5">
    <source>
        <dbReference type="ARBA" id="ARBA00022840"/>
    </source>
</evidence>
<dbReference type="GO" id="GO:0005737">
    <property type="term" value="C:cytoplasm"/>
    <property type="evidence" value="ECO:0007669"/>
    <property type="project" value="UniProtKB-SubCell"/>
</dbReference>
<evidence type="ECO:0000256" key="4">
    <source>
        <dbReference type="ARBA" id="ARBA00022777"/>
    </source>
</evidence>
<dbReference type="AlphaFoldDB" id="B2KCH8"/>
<proteinExistence type="inferred from homology"/>
<dbReference type="GO" id="GO:0036431">
    <property type="term" value="F:dCMP kinase activity"/>
    <property type="evidence" value="ECO:0007669"/>
    <property type="project" value="InterPro"/>
</dbReference>
<dbReference type="GO" id="GO:0005524">
    <property type="term" value="F:ATP binding"/>
    <property type="evidence" value="ECO:0007669"/>
    <property type="project" value="UniProtKB-UniRule"/>
</dbReference>
<keyword evidence="4 8" id="KW-0418">Kinase</keyword>
<organism evidence="10 11">
    <name type="scientific">Elusimicrobium minutum (strain Pei191)</name>
    <dbReference type="NCBI Taxonomy" id="445932"/>
    <lineage>
        <taxon>Bacteria</taxon>
        <taxon>Pseudomonadati</taxon>
        <taxon>Elusimicrobiota</taxon>
        <taxon>Elusimicrobia</taxon>
        <taxon>Elusimicrobiales</taxon>
        <taxon>Elusimicrobiaceae</taxon>
        <taxon>Elusimicrobium</taxon>
    </lineage>
</organism>
<dbReference type="Proteomes" id="UP000001029">
    <property type="component" value="Chromosome"/>
</dbReference>
<evidence type="ECO:0000313" key="10">
    <source>
        <dbReference type="EMBL" id="ACC98099.1"/>
    </source>
</evidence>
<keyword evidence="5 8" id="KW-0067">ATP-binding</keyword>
<dbReference type="GO" id="GO:0036430">
    <property type="term" value="F:CMP kinase activity"/>
    <property type="evidence" value="ECO:0007669"/>
    <property type="project" value="RHEA"/>
</dbReference>
<dbReference type="GO" id="GO:0006220">
    <property type="term" value="P:pyrimidine nucleotide metabolic process"/>
    <property type="evidence" value="ECO:0007669"/>
    <property type="project" value="UniProtKB-UniRule"/>
</dbReference>
<evidence type="ECO:0000256" key="3">
    <source>
        <dbReference type="ARBA" id="ARBA00022741"/>
    </source>
</evidence>
<dbReference type="EMBL" id="CP001055">
    <property type="protein sequence ID" value="ACC98099.1"/>
    <property type="molecule type" value="Genomic_DNA"/>
</dbReference>
<dbReference type="STRING" id="445932.Emin_0544"/>
<evidence type="ECO:0000256" key="8">
    <source>
        <dbReference type="HAMAP-Rule" id="MF_00238"/>
    </source>
</evidence>
<keyword evidence="11" id="KW-1185">Reference proteome</keyword>
<reference evidence="10 11" key="1">
    <citation type="journal article" date="2009" name="Appl. Environ. Microbiol.">
        <title>Genomic analysis of 'Elusimicrobium minutum,' the first cultivated representative of the phylum 'Elusimicrobia' (formerly termite group 1).</title>
        <authorList>
            <person name="Herlemann D.P.R."/>
            <person name="Geissinger O."/>
            <person name="Ikeda-Ohtsubo W."/>
            <person name="Kunin V."/>
            <person name="Sun H."/>
            <person name="Lapidus A."/>
            <person name="Hugenholtz P."/>
            <person name="Brune A."/>
        </authorList>
    </citation>
    <scope>NUCLEOTIDE SEQUENCE [LARGE SCALE GENOMIC DNA]</scope>
    <source>
        <strain evidence="10 11">Pei191</strain>
    </source>
</reference>